<keyword evidence="3" id="KW-1185">Reference proteome</keyword>
<accession>B9JYW4</accession>
<organism evidence="2 3">
    <name type="scientific">Allorhizobium ampelinum (strain ATCC BAA-846 / DSM 112012 / S4)</name>
    <name type="common">Agrobacterium vitis (strain S4)</name>
    <dbReference type="NCBI Taxonomy" id="311402"/>
    <lineage>
        <taxon>Bacteria</taxon>
        <taxon>Pseudomonadati</taxon>
        <taxon>Pseudomonadota</taxon>
        <taxon>Alphaproteobacteria</taxon>
        <taxon>Hyphomicrobiales</taxon>
        <taxon>Rhizobiaceae</taxon>
        <taxon>Rhizobium/Agrobacterium group</taxon>
        <taxon>Allorhizobium</taxon>
        <taxon>Allorhizobium ampelinum</taxon>
    </lineage>
</organism>
<evidence type="ECO:0000256" key="1">
    <source>
        <dbReference type="SAM" id="MobiDB-lite"/>
    </source>
</evidence>
<name>B9JYW4_ALLAM</name>
<dbReference type="KEGG" id="avi:Avi_3077"/>
<sequence length="157" mass="16280">MNLRKFAAVAIATAFVSSCGSVSRGTTEDVTIHALPDDASIRTSLGPGCPRSPCTFPVKRKDAFTAFAEREGYKPGSIQIKTEISGAGAAGFAGNVLLGGVIGMGVDAYNKSSYDHKPNPAYIVLEPINPNDPKTPPQKAPMLPKKTAGGSSTKPTS</sequence>
<dbReference type="PROSITE" id="PS51257">
    <property type="entry name" value="PROKAR_LIPOPROTEIN"/>
    <property type="match status" value="1"/>
</dbReference>
<dbReference type="STRING" id="311402.Avi_3077"/>
<dbReference type="EMBL" id="CP000633">
    <property type="protein sequence ID" value="ACM37210.1"/>
    <property type="molecule type" value="Genomic_DNA"/>
</dbReference>
<proteinExistence type="predicted"/>
<dbReference type="HOGENOM" id="CLU_131330_0_0_5"/>
<gene>
    <name evidence="2" type="ordered locus">Avi_3077</name>
</gene>
<evidence type="ECO:0000313" key="3">
    <source>
        <dbReference type="Proteomes" id="UP000001596"/>
    </source>
</evidence>
<dbReference type="RefSeq" id="WP_015916629.1">
    <property type="nucleotide sequence ID" value="NC_011989.1"/>
</dbReference>
<evidence type="ECO:0008006" key="4">
    <source>
        <dbReference type="Google" id="ProtNLM"/>
    </source>
</evidence>
<dbReference type="AlphaFoldDB" id="B9JYW4"/>
<dbReference type="Proteomes" id="UP000001596">
    <property type="component" value="Chromosome 1"/>
</dbReference>
<feature type="region of interest" description="Disordered" evidence="1">
    <location>
        <begin position="126"/>
        <end position="157"/>
    </location>
</feature>
<reference evidence="2 3" key="1">
    <citation type="journal article" date="2009" name="J. Bacteriol.">
        <title>Genome sequences of three Agrobacterium biovars help elucidate the evolution of multichromosome genomes in bacteria.</title>
        <authorList>
            <person name="Slater S.C."/>
            <person name="Goldman B.S."/>
            <person name="Goodner B."/>
            <person name="Setubal J.C."/>
            <person name="Farrand S.K."/>
            <person name="Nester E.W."/>
            <person name="Burr T.J."/>
            <person name="Banta L."/>
            <person name="Dickerman A.W."/>
            <person name="Paulsen I."/>
            <person name="Otten L."/>
            <person name="Suen G."/>
            <person name="Welch R."/>
            <person name="Almeida N.F."/>
            <person name="Arnold F."/>
            <person name="Burton O.T."/>
            <person name="Du Z."/>
            <person name="Ewing A."/>
            <person name="Godsy E."/>
            <person name="Heisel S."/>
            <person name="Houmiel K.L."/>
            <person name="Jhaveri J."/>
            <person name="Lu J."/>
            <person name="Miller N.M."/>
            <person name="Norton S."/>
            <person name="Chen Q."/>
            <person name="Phoolcharoen W."/>
            <person name="Ohlin V."/>
            <person name="Ondrusek D."/>
            <person name="Pride N."/>
            <person name="Stricklin S.L."/>
            <person name="Sun J."/>
            <person name="Wheeler C."/>
            <person name="Wilson L."/>
            <person name="Zhu H."/>
            <person name="Wood D.W."/>
        </authorList>
    </citation>
    <scope>NUCLEOTIDE SEQUENCE [LARGE SCALE GENOMIC DNA]</scope>
    <source>
        <strain evidence="3">S4 / ATCC BAA-846</strain>
    </source>
</reference>
<evidence type="ECO:0000313" key="2">
    <source>
        <dbReference type="EMBL" id="ACM37210.1"/>
    </source>
</evidence>
<dbReference type="eggNOG" id="ENOG5032RN3">
    <property type="taxonomic scope" value="Bacteria"/>
</dbReference>
<protein>
    <recommendedName>
        <fullName evidence="4">Translation initiation factor 2</fullName>
    </recommendedName>
</protein>